<dbReference type="PROSITE" id="PS50888">
    <property type="entry name" value="BHLH"/>
    <property type="match status" value="2"/>
</dbReference>
<dbReference type="InterPro" id="IPR036638">
    <property type="entry name" value="HLH_DNA-bd_sf"/>
</dbReference>
<dbReference type="GO" id="GO:0000981">
    <property type="term" value="F:DNA-binding transcription factor activity, RNA polymerase II-specific"/>
    <property type="evidence" value="ECO:0007669"/>
    <property type="project" value="TreeGrafter"/>
</dbReference>
<dbReference type="SMART" id="SM00353">
    <property type="entry name" value="HLH"/>
    <property type="match status" value="2"/>
</dbReference>
<feature type="compositionally biased region" description="Low complexity" evidence="8">
    <location>
        <begin position="396"/>
        <end position="414"/>
    </location>
</feature>
<feature type="domain" description="BHLH" evidence="9">
    <location>
        <begin position="605"/>
        <end position="658"/>
    </location>
</feature>
<keyword evidence="3" id="KW-0238">DNA-binding</keyword>
<feature type="region of interest" description="Disordered" evidence="8">
    <location>
        <begin position="678"/>
        <end position="708"/>
    </location>
</feature>
<feature type="compositionally biased region" description="Polar residues" evidence="8">
    <location>
        <begin position="57"/>
        <end position="67"/>
    </location>
</feature>
<evidence type="ECO:0000259" key="9">
    <source>
        <dbReference type="PROSITE" id="PS50888"/>
    </source>
</evidence>
<dbReference type="GO" id="GO:0000978">
    <property type="term" value="F:RNA polymerase II cis-regulatory region sequence-specific DNA binding"/>
    <property type="evidence" value="ECO:0007669"/>
    <property type="project" value="TreeGrafter"/>
</dbReference>
<dbReference type="FunFam" id="4.10.280.10:FF:000001">
    <property type="entry name" value="Putative transcription factor 12"/>
    <property type="match status" value="2"/>
</dbReference>
<dbReference type="GO" id="GO:0005667">
    <property type="term" value="C:transcription regulator complex"/>
    <property type="evidence" value="ECO:0007669"/>
    <property type="project" value="TreeGrafter"/>
</dbReference>
<dbReference type="CDD" id="cd18943">
    <property type="entry name" value="bHLH_E-protein_E47-like"/>
    <property type="match status" value="1"/>
</dbReference>
<feature type="compositionally biased region" description="Low complexity" evidence="8">
    <location>
        <begin position="279"/>
        <end position="289"/>
    </location>
</feature>
<accession>A0A9Q0IBY6</accession>
<name>A0A9Q0IBY6_9TELE</name>
<feature type="compositionally biased region" description="Polar residues" evidence="8">
    <location>
        <begin position="307"/>
        <end position="319"/>
    </location>
</feature>
<dbReference type="OrthoDB" id="10034090at2759"/>
<comment type="caution">
    <text evidence="10">The sequence shown here is derived from an EMBL/GenBank/DDBJ whole genome shotgun (WGS) entry which is preliminary data.</text>
</comment>
<dbReference type="PANTHER" id="PTHR11793">
    <property type="entry name" value="BASIC HELIX-LOOP-HELIX TRANSCRIPTION FACTOR"/>
    <property type="match status" value="1"/>
</dbReference>
<evidence type="ECO:0000256" key="5">
    <source>
        <dbReference type="ARBA" id="ARBA00023242"/>
    </source>
</evidence>
<dbReference type="Proteomes" id="UP001148018">
    <property type="component" value="Unassembled WGS sequence"/>
</dbReference>
<evidence type="ECO:0000256" key="7">
    <source>
        <dbReference type="ARBA" id="ARBA00041234"/>
    </source>
</evidence>
<feature type="compositionally biased region" description="Low complexity" evidence="8">
    <location>
        <begin position="297"/>
        <end position="306"/>
    </location>
</feature>
<dbReference type="GO" id="GO:0005634">
    <property type="term" value="C:nucleus"/>
    <property type="evidence" value="ECO:0007669"/>
    <property type="project" value="UniProtKB-SubCell"/>
</dbReference>
<sequence length="708" mass="75319">MAVVGTDKELSDLLDFSAMFAPPVSNGKNRPTTLASSQFGGSGADERSGPGPWGPAEQSSPSFSQGRKQTKPCDHVLLLLLFLSVQPGFMPSEMPMPSPDALSPSSVKSSSQFYSSSSYQGGNPRRRTPQDSMGEEFNRESAGYPPSKGGNAYQAPFYMQDGLHPSSDSWAAPGLMVQPGYSAVMGNSPHLGQHAPFTAIQPQDRVKRQPLPLSPQSYPLHGSEVNGSHPPGFHSGSSGYGHPNHTPPLNGTDSIMANRGTAPGSSGDEIGKALASIYPSDATSSAFPSSPSPPAGSPQAISGSASQWTRSSGQATPSPNFEGGIQALQNKMEDRLEEAIHVLQRHAGGQGGPGLAEMHSLLSSGMGLAQSFGSAGLGMASRLQGLISGGNHDDSPGLPSSGGLLHGPHSASSGQPGSQAEGFNGLPGGLSRSSGGDLKREDKDDDDDDNSSMADKSDDERKDLKARIRSSGDDLDLDDDDEDLPVEVKAEREKERRVANNARERLRVRDINEAFKELGRMCQLHLSNEKPQTKLLILHQAVNVILNLEQQVRAARVGAVCEAVVLGLLTSPSETNPLPPSSSCSVVSVADENLTAEEKEQRERERRMANNTRERVRVRDINGAFRELGRMCQLHLQNDKAQTKLIILQQAAQVILGLEKQVRERNLNPKAACLKRREEEKVSGVDPQMQLGGGHPGLGGDGHPGNHM</sequence>
<feature type="compositionally biased region" description="Low complexity" evidence="8">
    <location>
        <begin position="103"/>
        <end position="118"/>
    </location>
</feature>
<evidence type="ECO:0000256" key="3">
    <source>
        <dbReference type="ARBA" id="ARBA00023125"/>
    </source>
</evidence>
<feature type="region of interest" description="Disordered" evidence="8">
    <location>
        <begin position="203"/>
        <end position="324"/>
    </location>
</feature>
<gene>
    <name evidence="10" type="ORF">NHX12_004217</name>
</gene>
<dbReference type="GO" id="GO:0046983">
    <property type="term" value="F:protein dimerization activity"/>
    <property type="evidence" value="ECO:0007669"/>
    <property type="project" value="InterPro"/>
</dbReference>
<dbReference type="InterPro" id="IPR051098">
    <property type="entry name" value="NeuroDiff_E-box_TFs"/>
</dbReference>
<evidence type="ECO:0000256" key="6">
    <source>
        <dbReference type="ARBA" id="ARBA00041064"/>
    </source>
</evidence>
<dbReference type="GO" id="GO:0000785">
    <property type="term" value="C:chromatin"/>
    <property type="evidence" value="ECO:0007669"/>
    <property type="project" value="TreeGrafter"/>
</dbReference>
<feature type="compositionally biased region" description="Polar residues" evidence="8">
    <location>
        <begin position="26"/>
        <end position="39"/>
    </location>
</feature>
<keyword evidence="5" id="KW-0539">Nucleus</keyword>
<dbReference type="PANTHER" id="PTHR11793:SF7">
    <property type="entry name" value="TRANSCRIPTION FACTOR E2-ALPHA"/>
    <property type="match status" value="1"/>
</dbReference>
<feature type="region of interest" description="Disordered" evidence="8">
    <location>
        <begin position="387"/>
        <end position="484"/>
    </location>
</feature>
<feature type="compositionally biased region" description="Acidic residues" evidence="8">
    <location>
        <begin position="473"/>
        <end position="484"/>
    </location>
</feature>
<evidence type="ECO:0000313" key="11">
    <source>
        <dbReference type="Proteomes" id="UP001148018"/>
    </source>
</evidence>
<dbReference type="Gene3D" id="4.10.280.10">
    <property type="entry name" value="Helix-loop-helix DNA-binding domain"/>
    <property type="match status" value="2"/>
</dbReference>
<feature type="compositionally biased region" description="Low complexity" evidence="8">
    <location>
        <begin position="227"/>
        <end position="243"/>
    </location>
</feature>
<keyword evidence="2" id="KW-0805">Transcription regulation</keyword>
<feature type="domain" description="BHLH" evidence="9">
    <location>
        <begin position="495"/>
        <end position="548"/>
    </location>
</feature>
<evidence type="ECO:0000256" key="4">
    <source>
        <dbReference type="ARBA" id="ARBA00023163"/>
    </source>
</evidence>
<reference evidence="10" key="1">
    <citation type="submission" date="2022-07" db="EMBL/GenBank/DDBJ databases">
        <title>Chromosome-level genome of Muraenolepis orangiensis.</title>
        <authorList>
            <person name="Kim J."/>
        </authorList>
    </citation>
    <scope>NUCLEOTIDE SEQUENCE</scope>
    <source>
        <strain evidence="10">KU_S4_2022</strain>
        <tissue evidence="10">Muscle</tissue>
    </source>
</reference>
<evidence type="ECO:0000256" key="1">
    <source>
        <dbReference type="ARBA" id="ARBA00004123"/>
    </source>
</evidence>
<evidence type="ECO:0000256" key="8">
    <source>
        <dbReference type="SAM" id="MobiDB-lite"/>
    </source>
</evidence>
<feature type="compositionally biased region" description="Basic and acidic residues" evidence="8">
    <location>
        <begin position="455"/>
        <end position="472"/>
    </location>
</feature>
<dbReference type="SUPFAM" id="SSF47459">
    <property type="entry name" value="HLH, helix-loop-helix DNA-binding domain"/>
    <property type="match status" value="2"/>
</dbReference>
<dbReference type="Pfam" id="PF00010">
    <property type="entry name" value="HLH"/>
    <property type="match status" value="2"/>
</dbReference>
<evidence type="ECO:0000313" key="10">
    <source>
        <dbReference type="EMBL" id="KAJ3594912.1"/>
    </source>
</evidence>
<evidence type="ECO:0000256" key="2">
    <source>
        <dbReference type="ARBA" id="ARBA00023015"/>
    </source>
</evidence>
<keyword evidence="11" id="KW-1185">Reference proteome</keyword>
<feature type="region of interest" description="Disordered" evidence="8">
    <location>
        <begin position="94"/>
        <end position="153"/>
    </location>
</feature>
<comment type="subcellular location">
    <subcellularLocation>
        <location evidence="1">Nucleus</location>
    </subcellularLocation>
</comment>
<organism evidence="10 11">
    <name type="scientific">Muraenolepis orangiensis</name>
    <name type="common">Patagonian moray cod</name>
    <dbReference type="NCBI Taxonomy" id="630683"/>
    <lineage>
        <taxon>Eukaryota</taxon>
        <taxon>Metazoa</taxon>
        <taxon>Chordata</taxon>
        <taxon>Craniata</taxon>
        <taxon>Vertebrata</taxon>
        <taxon>Euteleostomi</taxon>
        <taxon>Actinopterygii</taxon>
        <taxon>Neopterygii</taxon>
        <taxon>Teleostei</taxon>
        <taxon>Neoteleostei</taxon>
        <taxon>Acanthomorphata</taxon>
        <taxon>Zeiogadaria</taxon>
        <taxon>Gadariae</taxon>
        <taxon>Gadiformes</taxon>
        <taxon>Muraenolepidoidei</taxon>
        <taxon>Muraenolepididae</taxon>
        <taxon>Muraenolepis</taxon>
    </lineage>
</organism>
<dbReference type="EMBL" id="JANIIK010000111">
    <property type="protein sequence ID" value="KAJ3594912.1"/>
    <property type="molecule type" value="Genomic_DNA"/>
</dbReference>
<dbReference type="InterPro" id="IPR011598">
    <property type="entry name" value="bHLH_dom"/>
</dbReference>
<feature type="region of interest" description="Disordered" evidence="8">
    <location>
        <begin position="21"/>
        <end position="69"/>
    </location>
</feature>
<dbReference type="AlphaFoldDB" id="A0A9Q0IBY6"/>
<keyword evidence="4" id="KW-0804">Transcription</keyword>
<proteinExistence type="predicted"/>
<feature type="compositionally biased region" description="Gly residues" evidence="8">
    <location>
        <begin position="691"/>
        <end position="708"/>
    </location>
</feature>
<protein>
    <recommendedName>
        <fullName evidence="6">Transcription factor E2-alpha</fullName>
    </recommendedName>
    <alternativeName>
        <fullName evidence="7">Transcription factor 3</fullName>
    </alternativeName>
</protein>
<feature type="compositionally biased region" description="Low complexity" evidence="8">
    <location>
        <begin position="209"/>
        <end position="220"/>
    </location>
</feature>